<evidence type="ECO:0000313" key="3">
    <source>
        <dbReference type="Proteomes" id="UP000192247"/>
    </source>
</evidence>
<evidence type="ECO:0000313" key="2">
    <source>
        <dbReference type="EMBL" id="OQR78464.1"/>
    </source>
</evidence>
<gene>
    <name evidence="2" type="ORF">BIW11_02726</name>
</gene>
<feature type="region of interest" description="Disordered" evidence="1">
    <location>
        <begin position="1"/>
        <end position="35"/>
    </location>
</feature>
<sequence>MSTATTGCKRDVDLNHRGSGGSSLVVNRRNFGKEN</sequence>
<dbReference type="AlphaFoldDB" id="A0A1V9XY99"/>
<dbReference type="Proteomes" id="UP000192247">
    <property type="component" value="Unassembled WGS sequence"/>
</dbReference>
<name>A0A1V9XY99_9ACAR</name>
<reference evidence="2 3" key="1">
    <citation type="journal article" date="2017" name="Gigascience">
        <title>Draft genome of the honey bee ectoparasitic mite, Tropilaelaps mercedesae, is shaped by the parasitic life history.</title>
        <authorList>
            <person name="Dong X."/>
            <person name="Armstrong S.D."/>
            <person name="Xia D."/>
            <person name="Makepeace B.L."/>
            <person name="Darby A.C."/>
            <person name="Kadowaki T."/>
        </authorList>
    </citation>
    <scope>NUCLEOTIDE SEQUENCE [LARGE SCALE GENOMIC DNA]</scope>
    <source>
        <strain evidence="2">Wuxi-XJTLU</strain>
    </source>
</reference>
<protein>
    <submittedName>
        <fullName evidence="2">Uncharacterized protein</fullName>
    </submittedName>
</protein>
<evidence type="ECO:0000256" key="1">
    <source>
        <dbReference type="SAM" id="MobiDB-lite"/>
    </source>
</evidence>
<dbReference type="EMBL" id="MNPL01002194">
    <property type="protein sequence ID" value="OQR78464.1"/>
    <property type="molecule type" value="Genomic_DNA"/>
</dbReference>
<comment type="caution">
    <text evidence="2">The sequence shown here is derived from an EMBL/GenBank/DDBJ whole genome shotgun (WGS) entry which is preliminary data.</text>
</comment>
<organism evidence="2 3">
    <name type="scientific">Tropilaelaps mercedesae</name>
    <dbReference type="NCBI Taxonomy" id="418985"/>
    <lineage>
        <taxon>Eukaryota</taxon>
        <taxon>Metazoa</taxon>
        <taxon>Ecdysozoa</taxon>
        <taxon>Arthropoda</taxon>
        <taxon>Chelicerata</taxon>
        <taxon>Arachnida</taxon>
        <taxon>Acari</taxon>
        <taxon>Parasitiformes</taxon>
        <taxon>Mesostigmata</taxon>
        <taxon>Gamasina</taxon>
        <taxon>Dermanyssoidea</taxon>
        <taxon>Laelapidae</taxon>
        <taxon>Tropilaelaps</taxon>
    </lineage>
</organism>
<dbReference type="InParanoid" id="A0A1V9XY99"/>
<keyword evidence="3" id="KW-1185">Reference proteome</keyword>
<accession>A0A1V9XY99</accession>
<proteinExistence type="predicted"/>